<dbReference type="GO" id="GO:0051666">
    <property type="term" value="P:actin cortical patch localization"/>
    <property type="evidence" value="ECO:0007669"/>
    <property type="project" value="TreeGrafter"/>
</dbReference>
<evidence type="ECO:0000259" key="5">
    <source>
        <dbReference type="PROSITE" id="PS50002"/>
    </source>
</evidence>
<dbReference type="PANTHER" id="PTHR15629:SF2">
    <property type="entry name" value="SH3 DOMAIN-CONTAINING YSC84-LIKE PROTEIN 1"/>
    <property type="match status" value="1"/>
</dbReference>
<feature type="domain" description="SH3" evidence="5">
    <location>
        <begin position="349"/>
        <end position="408"/>
    </location>
</feature>
<dbReference type="CDD" id="cd11525">
    <property type="entry name" value="SYLF_SH3YL1_like"/>
    <property type="match status" value="1"/>
</dbReference>
<dbReference type="AlphaFoldDB" id="A0A0E9NNK7"/>
<dbReference type="InterPro" id="IPR036028">
    <property type="entry name" value="SH3-like_dom_sf"/>
</dbReference>
<dbReference type="CDD" id="cd11842">
    <property type="entry name" value="SH3_Ysc84p_like"/>
    <property type="match status" value="1"/>
</dbReference>
<reference evidence="6 7" key="2">
    <citation type="journal article" date="2014" name="J. Gen. Appl. Microbiol.">
        <title>The early diverging ascomycetous budding yeast Saitoella complicata has three histone deacetylases belonging to the Clr6, Hos2, and Rpd3 lineages.</title>
        <authorList>
            <person name="Nishida H."/>
            <person name="Matsumoto T."/>
            <person name="Kondo S."/>
            <person name="Hamamoto M."/>
            <person name="Yoshikawa H."/>
        </authorList>
    </citation>
    <scope>NUCLEOTIDE SEQUENCE [LARGE SCALE GENOMIC DNA]</scope>
    <source>
        <strain evidence="6 7">NRRL Y-17804</strain>
    </source>
</reference>
<dbReference type="PROSITE" id="PS50002">
    <property type="entry name" value="SH3"/>
    <property type="match status" value="1"/>
</dbReference>
<dbReference type="Pfam" id="PF00018">
    <property type="entry name" value="SH3_1"/>
    <property type="match status" value="1"/>
</dbReference>
<keyword evidence="7" id="KW-1185">Reference proteome</keyword>
<dbReference type="SUPFAM" id="SSF50044">
    <property type="entry name" value="SH3-domain"/>
    <property type="match status" value="1"/>
</dbReference>
<dbReference type="Gene3D" id="2.30.30.40">
    <property type="entry name" value="SH3 Domains"/>
    <property type="match status" value="1"/>
</dbReference>
<gene>
    <name evidence="6" type="ORF">G7K_5117-t1</name>
</gene>
<evidence type="ECO:0000256" key="4">
    <source>
        <dbReference type="SAM" id="MobiDB-lite"/>
    </source>
</evidence>
<name>A0A0E9NNK7_SAICN</name>
<dbReference type="GO" id="GO:0030479">
    <property type="term" value="C:actin cortical patch"/>
    <property type="evidence" value="ECO:0007669"/>
    <property type="project" value="TreeGrafter"/>
</dbReference>
<comment type="caution">
    <text evidence="6">The sequence shown here is derived from an EMBL/GenBank/DDBJ whole genome shotgun (WGS) entry which is preliminary data.</text>
</comment>
<dbReference type="InterPro" id="IPR033643">
    <property type="entry name" value="SYLF_SH3YL1-like"/>
</dbReference>
<comment type="similarity">
    <text evidence="1">Belongs to the SH3YL1 family.</text>
</comment>
<evidence type="ECO:0000313" key="7">
    <source>
        <dbReference type="Proteomes" id="UP000033140"/>
    </source>
</evidence>
<dbReference type="OrthoDB" id="443981at2759"/>
<dbReference type="SMART" id="SM00326">
    <property type="entry name" value="SH3"/>
    <property type="match status" value="1"/>
</dbReference>
<dbReference type="InterPro" id="IPR051702">
    <property type="entry name" value="SH3_domain_YSC84-like"/>
</dbReference>
<evidence type="ECO:0000256" key="1">
    <source>
        <dbReference type="ARBA" id="ARBA00007761"/>
    </source>
</evidence>
<evidence type="ECO:0000256" key="3">
    <source>
        <dbReference type="PROSITE-ProRule" id="PRU00192"/>
    </source>
</evidence>
<dbReference type="Proteomes" id="UP000033140">
    <property type="component" value="Unassembled WGS sequence"/>
</dbReference>
<dbReference type="PRINTS" id="PR00452">
    <property type="entry name" value="SH3DOMAIN"/>
</dbReference>
<dbReference type="PANTHER" id="PTHR15629">
    <property type="entry name" value="SH3YL1 PROTEIN"/>
    <property type="match status" value="1"/>
</dbReference>
<dbReference type="GO" id="GO:0051017">
    <property type="term" value="P:actin filament bundle assembly"/>
    <property type="evidence" value="ECO:0007669"/>
    <property type="project" value="TreeGrafter"/>
</dbReference>
<feature type="region of interest" description="Disordered" evidence="4">
    <location>
        <begin position="245"/>
        <end position="343"/>
    </location>
</feature>
<protein>
    <recommendedName>
        <fullName evidence="5">SH3 domain-containing protein</fullName>
    </recommendedName>
</protein>
<dbReference type="Pfam" id="PF04366">
    <property type="entry name" value="Ysc84"/>
    <property type="match status" value="1"/>
</dbReference>
<dbReference type="FunFam" id="2.30.30.40:FF:000100">
    <property type="entry name" value="SH3 domain-containing YSC84-like protein 1"/>
    <property type="match status" value="1"/>
</dbReference>
<organism evidence="6 7">
    <name type="scientific">Saitoella complicata (strain BCRC 22490 / CBS 7301 / JCM 7358 / NBRC 10748 / NRRL Y-17804)</name>
    <dbReference type="NCBI Taxonomy" id="698492"/>
    <lineage>
        <taxon>Eukaryota</taxon>
        <taxon>Fungi</taxon>
        <taxon>Dikarya</taxon>
        <taxon>Ascomycota</taxon>
        <taxon>Taphrinomycotina</taxon>
        <taxon>Taphrinomycotina incertae sedis</taxon>
        <taxon>Saitoella</taxon>
    </lineage>
</organism>
<dbReference type="STRING" id="698492.A0A0E9NNK7"/>
<keyword evidence="2 3" id="KW-0728">SH3 domain</keyword>
<evidence type="ECO:0000256" key="2">
    <source>
        <dbReference type="ARBA" id="ARBA00022443"/>
    </source>
</evidence>
<feature type="compositionally biased region" description="Pro residues" evidence="4">
    <location>
        <begin position="325"/>
        <end position="341"/>
    </location>
</feature>
<feature type="compositionally biased region" description="Low complexity" evidence="4">
    <location>
        <begin position="255"/>
        <end position="269"/>
    </location>
</feature>
<evidence type="ECO:0000313" key="6">
    <source>
        <dbReference type="EMBL" id="GAO51005.1"/>
    </source>
</evidence>
<dbReference type="InterPro" id="IPR007461">
    <property type="entry name" value="Ysc84_actin-binding"/>
</dbReference>
<dbReference type="EMBL" id="BACD03000039">
    <property type="protein sequence ID" value="GAO51005.1"/>
    <property type="molecule type" value="Genomic_DNA"/>
</dbReference>
<feature type="compositionally biased region" description="Low complexity" evidence="4">
    <location>
        <begin position="299"/>
        <end position="310"/>
    </location>
</feature>
<dbReference type="RefSeq" id="XP_019025072.1">
    <property type="nucleotide sequence ID" value="XM_019165967.1"/>
</dbReference>
<reference evidence="6 7" key="3">
    <citation type="journal article" date="2015" name="Genome Announc.">
        <title>Draft Genome Sequence of the Archiascomycetous Yeast Saitoella complicata.</title>
        <authorList>
            <person name="Yamauchi K."/>
            <person name="Kondo S."/>
            <person name="Hamamoto M."/>
            <person name="Takahashi Y."/>
            <person name="Ogura Y."/>
            <person name="Hayashi T."/>
            <person name="Nishida H."/>
        </authorList>
    </citation>
    <scope>NUCLEOTIDE SEQUENCE [LARGE SCALE GENOMIC DNA]</scope>
    <source>
        <strain evidence="6 7">NRRL Y-17804</strain>
    </source>
</reference>
<accession>A0A0E9NNK7</accession>
<dbReference type="GO" id="GO:0035091">
    <property type="term" value="F:phosphatidylinositol binding"/>
    <property type="evidence" value="ECO:0007669"/>
    <property type="project" value="TreeGrafter"/>
</dbReference>
<dbReference type="OMA" id="SNCKARN"/>
<sequence length="408" mass="42353">MGINNPIPLSMSSECKKVGKILASFVDPKQTYGPNAVIPPSVLQNAKGLAVITVIKAGFLFSGRVGSGLVVARLPDGSWSAPSAIATAGMGFGGQVGAEITDFVFILNNRAAVDSFSQLGSITLGGNISVAAGPVGRSAEAAGSANFKAVAAIFSYSKTKGLFAGVSLEGSVLIERRDANKKFYGGHVTAKRLLNGTVPPPESATSLYRVLNSRAFSGGYAAGTDGDMYNDIPIYDEEDDEIWGAGVRGEGYGEGRPSPRSRAGSAASFGGRGSGYRGRADDDDLYGPSSPTSAGRFKSSYSDAPSRSASGPAPGRPTSSKPNFSTPPAPSPVPSYAPAPAPEAFEPVSDYEQAVALFSFEGEQSGDLSFTKGDVIEIVKRTGTTDDWWTGRKAGREGIFPANYVRML</sequence>
<reference evidence="6 7" key="1">
    <citation type="journal article" date="2011" name="J. Gen. Appl. Microbiol.">
        <title>Draft genome sequencing of the enigmatic yeast Saitoella complicata.</title>
        <authorList>
            <person name="Nishida H."/>
            <person name="Hamamoto M."/>
            <person name="Sugiyama J."/>
        </authorList>
    </citation>
    <scope>NUCLEOTIDE SEQUENCE [LARGE SCALE GENOMIC DNA]</scope>
    <source>
        <strain evidence="6 7">NRRL Y-17804</strain>
    </source>
</reference>
<dbReference type="InterPro" id="IPR001452">
    <property type="entry name" value="SH3_domain"/>
</dbReference>
<proteinExistence type="inferred from homology"/>
<dbReference type="GO" id="GO:0051015">
    <property type="term" value="F:actin filament binding"/>
    <property type="evidence" value="ECO:0007669"/>
    <property type="project" value="TreeGrafter"/>
</dbReference>